<evidence type="ECO:0000313" key="2">
    <source>
        <dbReference type="Proteomes" id="UP000692954"/>
    </source>
</evidence>
<reference evidence="1" key="1">
    <citation type="submission" date="2021-01" db="EMBL/GenBank/DDBJ databases">
        <authorList>
            <consortium name="Genoscope - CEA"/>
            <person name="William W."/>
        </authorList>
    </citation>
    <scope>NUCLEOTIDE SEQUENCE</scope>
</reference>
<evidence type="ECO:0000313" key="1">
    <source>
        <dbReference type="EMBL" id="CAD8095202.1"/>
    </source>
</evidence>
<organism evidence="1 2">
    <name type="scientific">Paramecium sonneborni</name>
    <dbReference type="NCBI Taxonomy" id="65129"/>
    <lineage>
        <taxon>Eukaryota</taxon>
        <taxon>Sar</taxon>
        <taxon>Alveolata</taxon>
        <taxon>Ciliophora</taxon>
        <taxon>Intramacronucleata</taxon>
        <taxon>Oligohymenophorea</taxon>
        <taxon>Peniculida</taxon>
        <taxon>Parameciidae</taxon>
        <taxon>Paramecium</taxon>
    </lineage>
</organism>
<dbReference type="Proteomes" id="UP000692954">
    <property type="component" value="Unassembled WGS sequence"/>
</dbReference>
<keyword evidence="2" id="KW-1185">Reference proteome</keyword>
<protein>
    <submittedName>
        <fullName evidence="1">Uncharacterized protein</fullName>
    </submittedName>
</protein>
<dbReference type="AlphaFoldDB" id="A0A8S1NSK6"/>
<gene>
    <name evidence="1" type="ORF">PSON_ATCC_30995.1.T0640056</name>
</gene>
<sequence>MKTGQQRKQINMFLLIKHQGKVLYDTVYRSFLQENEIKQVAMKTIKRLSQTSQK</sequence>
<dbReference type="EMBL" id="CAJJDN010000064">
    <property type="protein sequence ID" value="CAD8095202.1"/>
    <property type="molecule type" value="Genomic_DNA"/>
</dbReference>
<accession>A0A8S1NSK6</accession>
<proteinExistence type="predicted"/>
<name>A0A8S1NSK6_9CILI</name>
<comment type="caution">
    <text evidence="1">The sequence shown here is derived from an EMBL/GenBank/DDBJ whole genome shotgun (WGS) entry which is preliminary data.</text>
</comment>